<accession>A0A3Q2X8X9</accession>
<dbReference type="GO" id="GO:0030424">
    <property type="term" value="C:axon"/>
    <property type="evidence" value="ECO:0007669"/>
    <property type="project" value="TreeGrafter"/>
</dbReference>
<feature type="domain" description="C2" evidence="17">
    <location>
        <begin position="265"/>
        <end position="398"/>
    </location>
</feature>
<keyword evidence="3 15" id="KW-0812">Transmembrane</keyword>
<dbReference type="GO" id="GO:0031045">
    <property type="term" value="C:dense core granule"/>
    <property type="evidence" value="ECO:0007669"/>
    <property type="project" value="TreeGrafter"/>
</dbReference>
<dbReference type="STRING" id="109280.ENSHCOP00000000630"/>
<evidence type="ECO:0000313" key="18">
    <source>
        <dbReference type="Ensembl" id="ENSHCOP00000000630.1"/>
    </source>
</evidence>
<reference evidence="18" key="1">
    <citation type="submission" date="2025-08" db="UniProtKB">
        <authorList>
            <consortium name="Ensembl"/>
        </authorList>
    </citation>
    <scope>IDENTIFICATION</scope>
</reference>
<keyword evidence="11 15" id="KW-0968">Cytoplasmic vesicle</keyword>
<comment type="function">
    <text evidence="13">May be involved in Ca(2+)-dependent exocytosis of secretory vesicles through Ca(2+) and phospholipid binding to the C2 domain or may serve as Ca(2+) sensors in the process of vesicular trafficking and exocytosis. Regulates the Ca(2+)-dependent secretion of norepinephrine in PC12 cells. Required for export from the endocytic recycling compartment to the cell surface.</text>
</comment>
<evidence type="ECO:0000256" key="2">
    <source>
        <dbReference type="ARBA" id="ARBA00006996"/>
    </source>
</evidence>
<dbReference type="GO" id="GO:0001786">
    <property type="term" value="F:phosphatidylserine binding"/>
    <property type="evidence" value="ECO:0007669"/>
    <property type="project" value="TreeGrafter"/>
</dbReference>
<comment type="subunit">
    <text evidence="14">Homodimer. Interacts with both alpha- and beta-tubulin.</text>
</comment>
<dbReference type="GO" id="GO:0000149">
    <property type="term" value="F:SNARE binding"/>
    <property type="evidence" value="ECO:0007669"/>
    <property type="project" value="TreeGrafter"/>
</dbReference>
<evidence type="ECO:0000256" key="11">
    <source>
        <dbReference type="ARBA" id="ARBA00023329"/>
    </source>
</evidence>
<evidence type="ECO:0000256" key="13">
    <source>
        <dbReference type="ARBA" id="ARBA00058941"/>
    </source>
</evidence>
<dbReference type="InterPro" id="IPR000008">
    <property type="entry name" value="C2_dom"/>
</dbReference>
<keyword evidence="5" id="KW-0677">Repeat</keyword>
<evidence type="ECO:0000256" key="10">
    <source>
        <dbReference type="ARBA" id="ARBA00023136"/>
    </source>
</evidence>
<keyword evidence="6" id="KW-0967">Endosome</keyword>
<dbReference type="AlphaFoldDB" id="A0A3Q2X8X9"/>
<feature type="region of interest" description="Disordered" evidence="16">
    <location>
        <begin position="1"/>
        <end position="24"/>
    </location>
</feature>
<keyword evidence="7 15" id="KW-0106">Calcium</keyword>
<evidence type="ECO:0000259" key="17">
    <source>
        <dbReference type="PROSITE" id="PS50004"/>
    </source>
</evidence>
<feature type="transmembrane region" description="Helical" evidence="15">
    <location>
        <begin position="71"/>
        <end position="92"/>
    </location>
</feature>
<dbReference type="GO" id="GO:0048791">
    <property type="term" value="P:calcium ion-regulated exocytosis of neurotransmitter"/>
    <property type="evidence" value="ECO:0007669"/>
    <property type="project" value="TreeGrafter"/>
</dbReference>
<keyword evidence="10 15" id="KW-0472">Membrane</keyword>
<evidence type="ECO:0000313" key="19">
    <source>
        <dbReference type="Proteomes" id="UP000264820"/>
    </source>
</evidence>
<dbReference type="GO" id="GO:0005886">
    <property type="term" value="C:plasma membrane"/>
    <property type="evidence" value="ECO:0007669"/>
    <property type="project" value="TreeGrafter"/>
</dbReference>
<evidence type="ECO:0000256" key="5">
    <source>
        <dbReference type="ARBA" id="ARBA00022737"/>
    </source>
</evidence>
<dbReference type="PRINTS" id="PR00360">
    <property type="entry name" value="C2DOMAIN"/>
</dbReference>
<dbReference type="InterPro" id="IPR001565">
    <property type="entry name" value="Synaptotagmin"/>
</dbReference>
<dbReference type="GO" id="GO:0005509">
    <property type="term" value="F:calcium ion binding"/>
    <property type="evidence" value="ECO:0007669"/>
    <property type="project" value="UniProtKB-UniRule"/>
</dbReference>
<dbReference type="CDD" id="cd08402">
    <property type="entry name" value="C2B_Synaptotagmin-1"/>
    <property type="match status" value="1"/>
</dbReference>
<dbReference type="PRINTS" id="PR00399">
    <property type="entry name" value="SYNAPTOTAGMN"/>
</dbReference>
<dbReference type="FunFam" id="2.60.40.150:FF:000007">
    <property type="entry name" value="Synaptotagmin 1"/>
    <property type="match status" value="1"/>
</dbReference>
<dbReference type="FunFam" id="2.60.40.150:FF:000111">
    <property type="entry name" value="synaptotagmin-5 isoform X1"/>
    <property type="match status" value="1"/>
</dbReference>
<dbReference type="OMA" id="RCILGCS"/>
<evidence type="ECO:0000256" key="9">
    <source>
        <dbReference type="ARBA" id="ARBA00023018"/>
    </source>
</evidence>
<evidence type="ECO:0000256" key="3">
    <source>
        <dbReference type="ARBA" id="ARBA00022692"/>
    </source>
</evidence>
<dbReference type="PROSITE" id="PS50004">
    <property type="entry name" value="C2"/>
    <property type="match status" value="2"/>
</dbReference>
<keyword evidence="19" id="KW-1185">Reference proteome</keyword>
<feature type="domain" description="C2" evidence="17">
    <location>
        <begin position="132"/>
        <end position="253"/>
    </location>
</feature>
<dbReference type="Ensembl" id="ENSHCOT00000013460.1">
    <property type="protein sequence ID" value="ENSHCOP00000000630.1"/>
    <property type="gene ID" value="ENSHCOG00000001474.1"/>
</dbReference>
<dbReference type="GO" id="GO:0048488">
    <property type="term" value="P:synaptic vesicle endocytosis"/>
    <property type="evidence" value="ECO:0007669"/>
    <property type="project" value="TreeGrafter"/>
</dbReference>
<evidence type="ECO:0000256" key="15">
    <source>
        <dbReference type="RuleBase" id="RU367154"/>
    </source>
</evidence>
<dbReference type="Proteomes" id="UP000264820">
    <property type="component" value="Unplaced"/>
</dbReference>
<comment type="function">
    <text evidence="15">May have a regulatory role in the membrane interactions during trafficking of synaptic vesicles at the active zone of the synapse. It binds acidic phospholipids with a specificity that requires the presence of both an acidic head group and a diacyl backbone.</text>
</comment>
<dbReference type="GO" id="GO:0030276">
    <property type="term" value="F:clathrin binding"/>
    <property type="evidence" value="ECO:0007669"/>
    <property type="project" value="TreeGrafter"/>
</dbReference>
<dbReference type="GO" id="GO:0005544">
    <property type="term" value="F:calcium-dependent phospholipid binding"/>
    <property type="evidence" value="ECO:0007669"/>
    <property type="project" value="TreeGrafter"/>
</dbReference>
<evidence type="ECO:0000256" key="7">
    <source>
        <dbReference type="ARBA" id="ARBA00022837"/>
    </source>
</evidence>
<keyword evidence="8 15" id="KW-1133">Transmembrane helix</keyword>
<dbReference type="GO" id="GO:0055038">
    <property type="term" value="C:recycling endosome membrane"/>
    <property type="evidence" value="ECO:0007669"/>
    <property type="project" value="UniProtKB-SubCell"/>
</dbReference>
<dbReference type="Pfam" id="PF00168">
    <property type="entry name" value="C2"/>
    <property type="match status" value="2"/>
</dbReference>
<evidence type="ECO:0000256" key="16">
    <source>
        <dbReference type="SAM" id="MobiDB-lite"/>
    </source>
</evidence>
<dbReference type="PANTHER" id="PTHR10024:SF223">
    <property type="entry name" value="SYNAPTOTAGMIN-2"/>
    <property type="match status" value="1"/>
</dbReference>
<evidence type="ECO:0000256" key="12">
    <source>
        <dbReference type="ARBA" id="ARBA00046270"/>
    </source>
</evidence>
<dbReference type="Gene3D" id="2.60.40.150">
    <property type="entry name" value="C2 domain"/>
    <property type="match status" value="2"/>
</dbReference>
<dbReference type="GeneTree" id="ENSGT00940000157586"/>
<dbReference type="GO" id="GO:0030672">
    <property type="term" value="C:synaptic vesicle membrane"/>
    <property type="evidence" value="ECO:0007669"/>
    <property type="project" value="UniProtKB-SubCell"/>
</dbReference>
<comment type="similarity">
    <text evidence="2 15">Belongs to the synaptotagmin family.</text>
</comment>
<evidence type="ECO:0000256" key="1">
    <source>
        <dbReference type="ARBA" id="ARBA00004254"/>
    </source>
</evidence>
<proteinExistence type="inferred from homology"/>
<organism evidence="18 19">
    <name type="scientific">Hippocampus comes</name>
    <name type="common">Tiger tail seahorse</name>
    <dbReference type="NCBI Taxonomy" id="109280"/>
    <lineage>
        <taxon>Eukaryota</taxon>
        <taxon>Metazoa</taxon>
        <taxon>Chordata</taxon>
        <taxon>Craniata</taxon>
        <taxon>Vertebrata</taxon>
        <taxon>Euteleostomi</taxon>
        <taxon>Actinopterygii</taxon>
        <taxon>Neopterygii</taxon>
        <taxon>Teleostei</taxon>
        <taxon>Neoteleostei</taxon>
        <taxon>Acanthomorphata</taxon>
        <taxon>Syngnathiaria</taxon>
        <taxon>Syngnathiformes</taxon>
        <taxon>Syngnathoidei</taxon>
        <taxon>Syngnathidae</taxon>
        <taxon>Hippocampus</taxon>
    </lineage>
</organism>
<keyword evidence="4 15" id="KW-0479">Metal-binding</keyword>
<protein>
    <recommendedName>
        <fullName evidence="15">Synaptotagmin</fullName>
    </recommendedName>
</protein>
<comment type="subcellular location">
    <subcellularLocation>
        <location evidence="1 15">Cytoplasmic vesicle</location>
        <location evidence="1 15">Secretory vesicle</location>
        <location evidence="1 15">Synaptic vesicle membrane</location>
        <topology evidence="1 15">Single-pass membrane protein</topology>
    </subcellularLocation>
    <subcellularLocation>
        <location evidence="12">Recycling endosome membrane</location>
        <topology evidence="12">Single-pass membrane protein</topology>
    </subcellularLocation>
</comment>
<keyword evidence="9 15" id="KW-0770">Synapse</keyword>
<dbReference type="PANTHER" id="PTHR10024">
    <property type="entry name" value="SYNAPTOTAGMIN"/>
    <property type="match status" value="1"/>
</dbReference>
<dbReference type="InterPro" id="IPR035892">
    <property type="entry name" value="C2_domain_sf"/>
</dbReference>
<evidence type="ECO:0000256" key="14">
    <source>
        <dbReference type="ARBA" id="ARBA00065641"/>
    </source>
</evidence>
<reference evidence="18" key="2">
    <citation type="submission" date="2025-09" db="UniProtKB">
        <authorList>
            <consortium name="Ensembl"/>
        </authorList>
    </citation>
    <scope>IDENTIFICATION</scope>
</reference>
<evidence type="ECO:0000256" key="4">
    <source>
        <dbReference type="ARBA" id="ARBA00022723"/>
    </source>
</evidence>
<comment type="cofactor">
    <cofactor evidence="15">
        <name>Ca(2+)</name>
        <dbReference type="ChEBI" id="CHEBI:29108"/>
    </cofactor>
    <text evidence="15">Binds 3 Ca(2+) ions per subunit. The ions are bound to the C2 domains.</text>
</comment>
<evidence type="ECO:0000256" key="6">
    <source>
        <dbReference type="ARBA" id="ARBA00022753"/>
    </source>
</evidence>
<evidence type="ECO:0000256" key="8">
    <source>
        <dbReference type="ARBA" id="ARBA00022989"/>
    </source>
</evidence>
<sequence length="417" mass="46218">MKFNLFRRPQPVAPAEPTGVTTTASMAPSPAAISTVAESSGNNTEISKNDMFEEIKSKFLNEIDKIPLPPWALIAIAVVAALLVLTCCFCIIKKCCCKKKKNKKGKKGKDGFNMKNMEGGELTDCDTLSVSAKSNPDINQAMVASYFHAQLTVGILQAADLMSMDSGGTSDPYVRVLLLPDKKKKFDTKVHKKTLNPVFNETFVFKVPYEELGGKTLVMSVFDYDRFSKHDVIGEVKLPMNTIDLGRPIEEWRDLESADQEEPEKLGDICISLRYVPTAGKLTVCILEAKNLKKMDACGLSDPYVKIQLLQGGKRLKKKKTTVKKNTLNPYYNESFSFEIPLEQMQKILVAVTVFDYDKIGKNDAIGKIFVGSKATGLGLKHWSDMLANPRRPIAQWHALQPEEDIDGQLASLAAKK</sequence>
<dbReference type="SMART" id="SM00239">
    <property type="entry name" value="C2"/>
    <property type="match status" value="2"/>
</dbReference>
<name>A0A3Q2X8X9_HIPCM</name>
<dbReference type="SUPFAM" id="SSF49562">
    <property type="entry name" value="C2 domain (Calcium/lipid-binding domain, CaLB)"/>
    <property type="match status" value="2"/>
</dbReference>